<dbReference type="Gene3D" id="3.80.10.10">
    <property type="entry name" value="Ribonuclease Inhibitor"/>
    <property type="match status" value="1"/>
</dbReference>
<gene>
    <name evidence="1" type="ORF">POCULU_LOCUS5893</name>
</gene>
<sequence>MHFRDVLESIKWNKRERARNNWRRIVMQFVNGNCKVNVDATRANETESEENDSQWTFDNSISFHSTFPYGACVRVMDLSNLQSKNKLTDYMLDSLLESLPNLIELGLYNCYTVTDKLIKRLPRSLCPLMWVEKLSLEFDYHWGELMILELKNSPFAREEDVLNIVMNSPKLKKVVLTMDMSGTSLAREIKRAAPQVDVVLRR</sequence>
<accession>A0A9N9FYE3</accession>
<organism evidence="1 2">
    <name type="scientific">Paraglomus occultum</name>
    <dbReference type="NCBI Taxonomy" id="144539"/>
    <lineage>
        <taxon>Eukaryota</taxon>
        <taxon>Fungi</taxon>
        <taxon>Fungi incertae sedis</taxon>
        <taxon>Mucoromycota</taxon>
        <taxon>Glomeromycotina</taxon>
        <taxon>Glomeromycetes</taxon>
        <taxon>Paraglomerales</taxon>
        <taxon>Paraglomeraceae</taxon>
        <taxon>Paraglomus</taxon>
    </lineage>
</organism>
<keyword evidence="2" id="KW-1185">Reference proteome</keyword>
<dbReference type="AlphaFoldDB" id="A0A9N9FYE3"/>
<reference evidence="1" key="1">
    <citation type="submission" date="2021-06" db="EMBL/GenBank/DDBJ databases">
        <authorList>
            <person name="Kallberg Y."/>
            <person name="Tangrot J."/>
            <person name="Rosling A."/>
        </authorList>
    </citation>
    <scope>NUCLEOTIDE SEQUENCE</scope>
    <source>
        <strain evidence="1">IA702</strain>
    </source>
</reference>
<comment type="caution">
    <text evidence="1">The sequence shown here is derived from an EMBL/GenBank/DDBJ whole genome shotgun (WGS) entry which is preliminary data.</text>
</comment>
<dbReference type="EMBL" id="CAJVPJ010000980">
    <property type="protein sequence ID" value="CAG8568967.1"/>
    <property type="molecule type" value="Genomic_DNA"/>
</dbReference>
<proteinExistence type="predicted"/>
<protein>
    <submittedName>
        <fullName evidence="1">10193_t:CDS:1</fullName>
    </submittedName>
</protein>
<name>A0A9N9FYE3_9GLOM</name>
<dbReference type="SUPFAM" id="SSF52047">
    <property type="entry name" value="RNI-like"/>
    <property type="match status" value="1"/>
</dbReference>
<evidence type="ECO:0000313" key="2">
    <source>
        <dbReference type="Proteomes" id="UP000789572"/>
    </source>
</evidence>
<dbReference type="Proteomes" id="UP000789572">
    <property type="component" value="Unassembled WGS sequence"/>
</dbReference>
<dbReference type="OrthoDB" id="550575at2759"/>
<evidence type="ECO:0000313" key="1">
    <source>
        <dbReference type="EMBL" id="CAG8568967.1"/>
    </source>
</evidence>
<dbReference type="InterPro" id="IPR032675">
    <property type="entry name" value="LRR_dom_sf"/>
</dbReference>